<comment type="caution">
    <text evidence="3">The sequence shown here is derived from an EMBL/GenBank/DDBJ whole genome shotgun (WGS) entry which is preliminary data.</text>
</comment>
<dbReference type="InterPro" id="IPR011008">
    <property type="entry name" value="Dimeric_a/b-barrel"/>
</dbReference>
<name>I2GK91_9BACT</name>
<dbReference type="SUPFAM" id="SSF54909">
    <property type="entry name" value="Dimeric alpha+beta barrel"/>
    <property type="match status" value="1"/>
</dbReference>
<organism evidence="3 4">
    <name type="scientific">Fibrisoma limi BUZ 3</name>
    <dbReference type="NCBI Taxonomy" id="1185876"/>
    <lineage>
        <taxon>Bacteria</taxon>
        <taxon>Pseudomonadati</taxon>
        <taxon>Bacteroidota</taxon>
        <taxon>Cytophagia</taxon>
        <taxon>Cytophagales</taxon>
        <taxon>Spirosomataceae</taxon>
        <taxon>Fibrisoma</taxon>
    </lineage>
</organism>
<dbReference type="PANTHER" id="PTHR33606">
    <property type="entry name" value="PROTEIN YCII"/>
    <property type="match status" value="1"/>
</dbReference>
<evidence type="ECO:0000313" key="3">
    <source>
        <dbReference type="EMBL" id="CCH54316.1"/>
    </source>
</evidence>
<protein>
    <submittedName>
        <fullName evidence="3">Protein yciI</fullName>
    </submittedName>
</protein>
<accession>I2GK91</accession>
<dbReference type="AlphaFoldDB" id="I2GK91"/>
<dbReference type="eggNOG" id="COG2350">
    <property type="taxonomic scope" value="Bacteria"/>
</dbReference>
<dbReference type="EMBL" id="CAIT01000006">
    <property type="protein sequence ID" value="CCH54316.1"/>
    <property type="molecule type" value="Genomic_DNA"/>
</dbReference>
<evidence type="ECO:0000313" key="4">
    <source>
        <dbReference type="Proteomes" id="UP000009309"/>
    </source>
</evidence>
<evidence type="ECO:0000256" key="1">
    <source>
        <dbReference type="ARBA" id="ARBA00007689"/>
    </source>
</evidence>
<keyword evidence="4" id="KW-1185">Reference proteome</keyword>
<evidence type="ECO:0000259" key="2">
    <source>
        <dbReference type="Pfam" id="PF03795"/>
    </source>
</evidence>
<dbReference type="STRING" id="1185876.BN8_03475"/>
<dbReference type="Pfam" id="PF03795">
    <property type="entry name" value="YCII"/>
    <property type="match status" value="1"/>
</dbReference>
<gene>
    <name evidence="3" type="ORF">BN8_03475</name>
</gene>
<dbReference type="InterPro" id="IPR005545">
    <property type="entry name" value="YCII"/>
</dbReference>
<dbReference type="Gene3D" id="3.30.70.1060">
    <property type="entry name" value="Dimeric alpha+beta barrel"/>
    <property type="match status" value="1"/>
</dbReference>
<dbReference type="PANTHER" id="PTHR33606:SF3">
    <property type="entry name" value="PROTEIN YCII"/>
    <property type="match status" value="1"/>
</dbReference>
<feature type="domain" description="YCII-related" evidence="2">
    <location>
        <begin position="52"/>
        <end position="142"/>
    </location>
</feature>
<proteinExistence type="inferred from homology"/>
<reference evidence="3 4" key="1">
    <citation type="journal article" date="2012" name="J. Bacteriol.">
        <title>Genome Sequence of the Filamentous Bacterium Fibrisoma limi BUZ 3T.</title>
        <authorList>
            <person name="Filippini M."/>
            <person name="Qi W."/>
            <person name="Jaenicke S."/>
            <person name="Goesmann A."/>
            <person name="Smits T.H."/>
            <person name="Bagheri H.C."/>
        </authorList>
    </citation>
    <scope>NUCLEOTIDE SEQUENCE [LARGE SCALE GENOMIC DNA]</scope>
    <source>
        <strain evidence="4">BUZ 3T</strain>
    </source>
</reference>
<comment type="similarity">
    <text evidence="1">Belongs to the YciI family.</text>
</comment>
<dbReference type="Proteomes" id="UP000009309">
    <property type="component" value="Unassembled WGS sequence"/>
</dbReference>
<dbReference type="InterPro" id="IPR051807">
    <property type="entry name" value="Sec-metab_biosynth-assoc"/>
</dbReference>
<sequence>MSPVRKKESKSLPMKTSSTDIGYEKRWYLGDFRTQSNGASSKRLIFQYYFFMQYVVHAYDHTDADAYDRRMAVRPAHFDTVRDLKAKGQFIIGGALLDPDGKMIGSMLVVEFETEEALQQWLQREPYLIGNVWDNVDIKPFRKADV</sequence>